<dbReference type="SUPFAM" id="SSF50939">
    <property type="entry name" value="Sialidases"/>
    <property type="match status" value="1"/>
</dbReference>
<dbReference type="InterPro" id="IPR023296">
    <property type="entry name" value="Glyco_hydro_beta-prop_sf"/>
</dbReference>
<evidence type="ECO:0000256" key="2">
    <source>
        <dbReference type="SAM" id="SignalP"/>
    </source>
</evidence>
<dbReference type="EMBL" id="JALJYF010000001">
    <property type="protein sequence ID" value="MCP1727236.1"/>
    <property type="molecule type" value="Genomic_DNA"/>
</dbReference>
<gene>
    <name evidence="3" type="ORF">J2T60_001201</name>
</gene>
<keyword evidence="4" id="KW-1185">Reference proteome</keyword>
<dbReference type="Gene3D" id="2.115.10.20">
    <property type="entry name" value="Glycosyl hydrolase domain, family 43"/>
    <property type="match status" value="1"/>
</dbReference>
<evidence type="ECO:0008006" key="5">
    <source>
        <dbReference type="Google" id="ProtNLM"/>
    </source>
</evidence>
<feature type="region of interest" description="Disordered" evidence="1">
    <location>
        <begin position="268"/>
        <end position="287"/>
    </location>
</feature>
<name>A0ABT1G7F7_9GAMM</name>
<feature type="chain" id="PRO_5045446157" description="Exo-alpha-sialidase" evidence="2">
    <location>
        <begin position="31"/>
        <end position="451"/>
    </location>
</feature>
<reference evidence="3 4" key="1">
    <citation type="submission" date="2022-03" db="EMBL/GenBank/DDBJ databases">
        <title>Genomic Encyclopedia of Type Strains, Phase III (KMG-III): the genomes of soil and plant-associated and newly described type strains.</title>
        <authorList>
            <person name="Whitman W."/>
        </authorList>
    </citation>
    <scope>NUCLEOTIDE SEQUENCE [LARGE SCALE GENOMIC DNA]</scope>
    <source>
        <strain evidence="3 4">BSker1</strain>
    </source>
</reference>
<sequence length="451" mass="48704">MLKLRCLAGRILVAIAAMVAVMLAAFSVHAESPSAVEWHAPIEVDSGDAHQGSWRMNRSDFRYVDDPAVAVNDDGITAVVWARQSRQDLYLQLFDEQGEALLDSPTNISRSSDTFSWLPRVVLGEGESPAVHVLWQEIVFSGGSHGGEIFYARSQNGGAEFSEPQNLSQIEAGAGKGRLDRDTWQNGSLDLVRDASGNLHAAWTEYEGRLKYARAVPDDFEFEAPRHIAGDDDRPARGPSLAVDGDSEVALAWSVGETREADIHISYSEDGSDDFSEPEKAVSGPGHADAPSIVFDGEGVLHLAYAEAAEGPGGAYAIRHTRADSPSQSFGSVSTISEPPPRDNDAQAHFPALRIDGADRLHLVWELYPEGWPRSRGLAYTRAPADGEFSPPALVEGTGDPSDGINGSLQGLFMQKLAVTADGLPVVVNSTFREDEESRIRLIRGELSDSE</sequence>
<evidence type="ECO:0000313" key="4">
    <source>
        <dbReference type="Proteomes" id="UP001523550"/>
    </source>
</evidence>
<feature type="region of interest" description="Disordered" evidence="1">
    <location>
        <begin position="323"/>
        <end position="347"/>
    </location>
</feature>
<keyword evidence="2" id="KW-0732">Signal</keyword>
<proteinExistence type="predicted"/>
<evidence type="ECO:0000256" key="1">
    <source>
        <dbReference type="SAM" id="MobiDB-lite"/>
    </source>
</evidence>
<feature type="signal peptide" evidence="2">
    <location>
        <begin position="1"/>
        <end position="30"/>
    </location>
</feature>
<dbReference type="RefSeq" id="WP_253446824.1">
    <property type="nucleotide sequence ID" value="NZ_JALJYF010000001.1"/>
</dbReference>
<feature type="compositionally biased region" description="Polar residues" evidence="1">
    <location>
        <begin position="324"/>
        <end position="337"/>
    </location>
</feature>
<evidence type="ECO:0000313" key="3">
    <source>
        <dbReference type="EMBL" id="MCP1727236.1"/>
    </source>
</evidence>
<accession>A0ABT1G7F7</accession>
<organism evidence="3 4">
    <name type="scientific">Natronospira proteinivora</name>
    <dbReference type="NCBI Taxonomy" id="1807133"/>
    <lineage>
        <taxon>Bacteria</taxon>
        <taxon>Pseudomonadati</taxon>
        <taxon>Pseudomonadota</taxon>
        <taxon>Gammaproteobacteria</taxon>
        <taxon>Natronospirales</taxon>
        <taxon>Natronospiraceae</taxon>
        <taxon>Natronospira</taxon>
    </lineage>
</organism>
<protein>
    <recommendedName>
        <fullName evidence="5">Exo-alpha-sialidase</fullName>
    </recommendedName>
</protein>
<comment type="caution">
    <text evidence="3">The sequence shown here is derived from an EMBL/GenBank/DDBJ whole genome shotgun (WGS) entry which is preliminary data.</text>
</comment>
<dbReference type="Proteomes" id="UP001523550">
    <property type="component" value="Unassembled WGS sequence"/>
</dbReference>
<dbReference type="InterPro" id="IPR036278">
    <property type="entry name" value="Sialidase_sf"/>
</dbReference>